<evidence type="ECO:0000313" key="2">
    <source>
        <dbReference type="EMBL" id="SFU72765.1"/>
    </source>
</evidence>
<evidence type="ECO:0000256" key="1">
    <source>
        <dbReference type="SAM" id="Phobius"/>
    </source>
</evidence>
<accession>A0A1I7IIM5</accession>
<dbReference type="Proteomes" id="UP000183508">
    <property type="component" value="Unassembled WGS sequence"/>
</dbReference>
<feature type="transmembrane region" description="Helical" evidence="1">
    <location>
        <begin position="151"/>
        <end position="171"/>
    </location>
</feature>
<reference evidence="3" key="1">
    <citation type="submission" date="2016-10" db="EMBL/GenBank/DDBJ databases">
        <authorList>
            <person name="Varghese N."/>
        </authorList>
    </citation>
    <scope>NUCLEOTIDE SEQUENCE [LARGE SCALE GENOMIC DNA]</scope>
    <source>
        <strain evidence="3">DSM 17980</strain>
    </source>
</reference>
<proteinExistence type="predicted"/>
<keyword evidence="3" id="KW-1185">Reference proteome</keyword>
<evidence type="ECO:0000313" key="3">
    <source>
        <dbReference type="Proteomes" id="UP000183508"/>
    </source>
</evidence>
<name>A0A1I7IIM5_9BACL</name>
<keyword evidence="1" id="KW-1133">Transmembrane helix</keyword>
<gene>
    <name evidence="2" type="ORF">SAMN05421543_106242</name>
</gene>
<feature type="transmembrane region" description="Helical" evidence="1">
    <location>
        <begin position="79"/>
        <end position="100"/>
    </location>
</feature>
<dbReference type="EMBL" id="FPBV01000006">
    <property type="protein sequence ID" value="SFU72765.1"/>
    <property type="molecule type" value="Genomic_DNA"/>
</dbReference>
<dbReference type="AlphaFoldDB" id="A0A1I7IIM5"/>
<protein>
    <recommendedName>
        <fullName evidence="4">DUF5317 domain-containing protein</fullName>
    </recommendedName>
</protein>
<sequence length="189" mass="21057">MAFQVLTIFSGMLIGWFRRGSLWSIPYVSLRLVWILPLAYLSQVVSIHHLWGVWYELFLVFSYILLIIFCGINIRAPGVIWAMAGTIANLAVMVCNGLRMPAYIPAVQKMNAALVPLLEEGTYGKSVAMSTHTHLNFLGDIFYFDVPPGSLISIGDILIAIGIVIFIQHAMRSERRVRSSGDGQPNTTQ</sequence>
<feature type="transmembrane region" description="Helical" evidence="1">
    <location>
        <begin position="21"/>
        <end position="41"/>
    </location>
</feature>
<dbReference type="STRING" id="392015.SAMN05421543_106242"/>
<feature type="transmembrane region" description="Helical" evidence="1">
    <location>
        <begin position="53"/>
        <end position="72"/>
    </location>
</feature>
<dbReference type="InterPro" id="IPR035168">
    <property type="entry name" value="DUF5317"/>
</dbReference>
<organism evidence="2 3">
    <name type="scientific">Alicyclobacillus macrosporangiidus</name>
    <dbReference type="NCBI Taxonomy" id="392015"/>
    <lineage>
        <taxon>Bacteria</taxon>
        <taxon>Bacillati</taxon>
        <taxon>Bacillota</taxon>
        <taxon>Bacilli</taxon>
        <taxon>Bacillales</taxon>
        <taxon>Alicyclobacillaceae</taxon>
        <taxon>Alicyclobacillus</taxon>
    </lineage>
</organism>
<evidence type="ECO:0008006" key="4">
    <source>
        <dbReference type="Google" id="ProtNLM"/>
    </source>
</evidence>
<keyword evidence="1" id="KW-0472">Membrane</keyword>
<dbReference type="Pfam" id="PF17248">
    <property type="entry name" value="DUF5317"/>
    <property type="match status" value="1"/>
</dbReference>
<keyword evidence="1" id="KW-0812">Transmembrane</keyword>